<protein>
    <submittedName>
        <fullName evidence="1">Uncharacterized protein</fullName>
    </submittedName>
</protein>
<evidence type="ECO:0000313" key="2">
    <source>
        <dbReference type="Proteomes" id="UP001235030"/>
    </source>
</evidence>
<sequence length="118" mass="13040">MSKTFTDVNYRTVITEDKIIVYRTFGGRADAGDSFLTITPAESRIQAKIDSTLLPSWGNSRMYEAVIEVPKGEILNIGKVAEQITESGSKLAGGGDQVVLPLNWDSRWITKIRLVPPK</sequence>
<evidence type="ECO:0000313" key="1">
    <source>
        <dbReference type="EMBL" id="WMT81143.1"/>
    </source>
</evidence>
<dbReference type="EMBL" id="CP101637">
    <property type="protein sequence ID" value="WMT81143.1"/>
    <property type="molecule type" value="Genomic_DNA"/>
</dbReference>
<name>A0ABY9PZK0_9FIRM</name>
<organism evidence="1 2">
    <name type="scientific">Terrisporobacter mayombei</name>
    <dbReference type="NCBI Taxonomy" id="1541"/>
    <lineage>
        <taxon>Bacteria</taxon>
        <taxon>Bacillati</taxon>
        <taxon>Bacillota</taxon>
        <taxon>Clostridia</taxon>
        <taxon>Peptostreptococcales</taxon>
        <taxon>Peptostreptococcaceae</taxon>
        <taxon>Terrisporobacter</taxon>
    </lineage>
</organism>
<dbReference type="RefSeq" id="WP_228103329.1">
    <property type="nucleotide sequence ID" value="NZ_CP101637.1"/>
</dbReference>
<dbReference type="Proteomes" id="UP001235030">
    <property type="component" value="Chromosome"/>
</dbReference>
<accession>A0ABY9PZK0</accession>
<proteinExistence type="predicted"/>
<keyword evidence="2" id="KW-1185">Reference proteome</keyword>
<gene>
    <name evidence="1" type="ORF">TEMA_14750</name>
</gene>
<reference evidence="1 2" key="1">
    <citation type="submission" date="2022-07" db="EMBL/GenBank/DDBJ databases">
        <title>Genome sequence of Terrisporobacter mayombei DSM6539.</title>
        <authorList>
            <person name="Boeer T."/>
            <person name="Bengelsdorf F.R."/>
            <person name="Daniel R."/>
            <person name="Poehlein A."/>
        </authorList>
    </citation>
    <scope>NUCLEOTIDE SEQUENCE [LARGE SCALE GENOMIC DNA]</scope>
    <source>
        <strain evidence="1 2">DSM 6539</strain>
    </source>
</reference>